<dbReference type="GO" id="GO:0005829">
    <property type="term" value="C:cytosol"/>
    <property type="evidence" value="ECO:0007669"/>
    <property type="project" value="TreeGrafter"/>
</dbReference>
<gene>
    <name evidence="2" type="ORF">SBOR_4572</name>
</gene>
<dbReference type="InterPro" id="IPR019897">
    <property type="entry name" value="RidA_CS"/>
</dbReference>
<name>W9CK41_SCLBF</name>
<keyword evidence="3" id="KW-1185">Reference proteome</keyword>
<dbReference type="STRING" id="1432307.W9CK41"/>
<dbReference type="GO" id="GO:0005739">
    <property type="term" value="C:mitochondrion"/>
    <property type="evidence" value="ECO:0007669"/>
    <property type="project" value="TreeGrafter"/>
</dbReference>
<dbReference type="SUPFAM" id="SSF55298">
    <property type="entry name" value="YjgF-like"/>
    <property type="match status" value="1"/>
</dbReference>
<dbReference type="EMBL" id="AYSA01000212">
    <property type="protein sequence ID" value="ESZ95039.1"/>
    <property type="molecule type" value="Genomic_DNA"/>
</dbReference>
<dbReference type="InterPro" id="IPR006175">
    <property type="entry name" value="YjgF/YER057c/UK114"/>
</dbReference>
<evidence type="ECO:0000313" key="2">
    <source>
        <dbReference type="EMBL" id="ESZ95039.1"/>
    </source>
</evidence>
<dbReference type="PANTHER" id="PTHR11803:SF58">
    <property type="entry name" value="PROTEIN HMF1-RELATED"/>
    <property type="match status" value="1"/>
</dbReference>
<dbReference type="CDD" id="cd00448">
    <property type="entry name" value="YjgF_YER057c_UK114_family"/>
    <property type="match status" value="1"/>
</dbReference>
<protein>
    <submittedName>
        <fullName evidence="2">Endoribonuclease L-PSP</fullName>
    </submittedName>
</protein>
<dbReference type="InterPro" id="IPR035959">
    <property type="entry name" value="RutC-like_sf"/>
</dbReference>
<dbReference type="PROSITE" id="PS01094">
    <property type="entry name" value="UPF0076"/>
    <property type="match status" value="1"/>
</dbReference>
<dbReference type="Gene3D" id="4.10.1060.10">
    <property type="entry name" value="Zinc finger, RanBP2-type"/>
    <property type="match status" value="1"/>
</dbReference>
<reference evidence="2 3" key="1">
    <citation type="journal article" date="2014" name="Genome Announc.">
        <title>Draft genome sequence of Sclerotinia borealis, a psychrophilic plant pathogenic fungus.</title>
        <authorList>
            <person name="Mardanov A.V."/>
            <person name="Beletsky A.V."/>
            <person name="Kadnikov V.V."/>
            <person name="Ignatov A.N."/>
            <person name="Ravin N.V."/>
        </authorList>
    </citation>
    <scope>NUCLEOTIDE SEQUENCE [LARGE SCALE GENOMIC DNA]</scope>
    <source>
        <strain evidence="3">F-4157</strain>
    </source>
</reference>
<dbReference type="AlphaFoldDB" id="W9CK41"/>
<dbReference type="Proteomes" id="UP000019487">
    <property type="component" value="Unassembled WGS sequence"/>
</dbReference>
<proteinExistence type="inferred from homology"/>
<evidence type="ECO:0000256" key="1">
    <source>
        <dbReference type="ARBA" id="ARBA00010552"/>
    </source>
</evidence>
<dbReference type="InterPro" id="IPR036443">
    <property type="entry name" value="Znf_RanBP2_sf"/>
</dbReference>
<dbReference type="Pfam" id="PF01042">
    <property type="entry name" value="Ribonuc_L-PSP"/>
    <property type="match status" value="1"/>
</dbReference>
<dbReference type="FunFam" id="3.30.1330.40:FF:000001">
    <property type="entry name" value="L-PSP family endoribonuclease"/>
    <property type="match status" value="1"/>
</dbReference>
<dbReference type="HOGENOM" id="CLU_1235679_0_0_1"/>
<dbReference type="OrthoDB" id="309640at2759"/>
<comment type="similarity">
    <text evidence="1">Belongs to the RutC family.</text>
</comment>
<dbReference type="GO" id="GO:0019239">
    <property type="term" value="F:deaminase activity"/>
    <property type="evidence" value="ECO:0007669"/>
    <property type="project" value="TreeGrafter"/>
</dbReference>
<comment type="caution">
    <text evidence="2">The sequence shown here is derived from an EMBL/GenBank/DDBJ whole genome shotgun (WGS) entry which is preliminary data.</text>
</comment>
<dbReference type="InterPro" id="IPR006056">
    <property type="entry name" value="RidA"/>
</dbReference>
<evidence type="ECO:0000313" key="3">
    <source>
        <dbReference type="Proteomes" id="UP000019487"/>
    </source>
</evidence>
<dbReference type="NCBIfam" id="TIGR00004">
    <property type="entry name" value="Rid family detoxifying hydrolase"/>
    <property type="match status" value="1"/>
</dbReference>
<dbReference type="Gene3D" id="3.30.1330.40">
    <property type="entry name" value="RutC-like"/>
    <property type="match status" value="1"/>
</dbReference>
<dbReference type="PANTHER" id="PTHR11803">
    <property type="entry name" value="2-IMINOBUTANOATE/2-IMINOPROPANOATE DEAMINASE RIDA"/>
    <property type="match status" value="1"/>
</dbReference>
<accession>W9CK41</accession>
<dbReference type="SUPFAM" id="SSF90209">
    <property type="entry name" value="Ran binding protein zinc finger-like"/>
    <property type="match status" value="1"/>
</dbReference>
<organism evidence="2 3">
    <name type="scientific">Sclerotinia borealis (strain F-4128)</name>
    <dbReference type="NCBI Taxonomy" id="1432307"/>
    <lineage>
        <taxon>Eukaryota</taxon>
        <taxon>Fungi</taxon>
        <taxon>Dikarya</taxon>
        <taxon>Ascomycota</taxon>
        <taxon>Pezizomycotina</taxon>
        <taxon>Leotiomycetes</taxon>
        <taxon>Helotiales</taxon>
        <taxon>Sclerotiniaceae</taxon>
        <taxon>Sclerotinia</taxon>
    </lineage>
</organism>
<sequence length="224" mass="24487">MSSRTVFRAATRLISRSSPLTATPLTASVQGRWSSVRGVASHVRQSRDARQGHPFLPGDWLCSGCGSHNFGRKDECRCGAHKENFTKINSENLPAPTGPYSHAVKTPFAVFVSGQLPADFQGNLVEGTIRQKAEAVFKNLQQVLVAANSSLDNVFKVQVFLTDMKDYAEMNEVYGEWLPHKPARSCVAVKELPQGVNIEIECIAMPGPTVREFRGPSNSVPSDT</sequence>